<evidence type="ECO:0000256" key="1">
    <source>
        <dbReference type="SAM" id="Phobius"/>
    </source>
</evidence>
<dbReference type="SUPFAM" id="SSF51261">
    <property type="entry name" value="Duplicated hybrid motif"/>
    <property type="match status" value="1"/>
</dbReference>
<dbReference type="PATRIC" id="fig|52689.4.peg.943"/>
<feature type="domain" description="M23ase beta-sheet core" evidence="2">
    <location>
        <begin position="363"/>
        <end position="451"/>
    </location>
</feature>
<evidence type="ECO:0000313" key="4">
    <source>
        <dbReference type="Proteomes" id="UP000036873"/>
    </source>
</evidence>
<dbReference type="Proteomes" id="UP000036873">
    <property type="component" value="Unassembled WGS sequence"/>
</dbReference>
<dbReference type="InterPro" id="IPR016047">
    <property type="entry name" value="M23ase_b-sheet_dom"/>
</dbReference>
<comment type="caution">
    <text evidence="3">The sequence shown here is derived from an EMBL/GenBank/DDBJ whole genome shotgun (WGS) entry which is preliminary data.</text>
</comment>
<keyword evidence="1" id="KW-0472">Membrane</keyword>
<keyword evidence="1" id="KW-1133">Transmembrane helix</keyword>
<dbReference type="PANTHER" id="PTHR21666:SF270">
    <property type="entry name" value="MUREIN HYDROLASE ACTIVATOR ENVC"/>
    <property type="match status" value="1"/>
</dbReference>
<dbReference type="PANTHER" id="PTHR21666">
    <property type="entry name" value="PEPTIDASE-RELATED"/>
    <property type="match status" value="1"/>
</dbReference>
<accession>A0A0L6U0Z1</accession>
<dbReference type="InterPro" id="IPR011055">
    <property type="entry name" value="Dup_hybrid_motif"/>
</dbReference>
<dbReference type="Gene3D" id="2.70.70.10">
    <property type="entry name" value="Glucose Permease (Domain IIA)"/>
    <property type="match status" value="1"/>
</dbReference>
<gene>
    <name evidence="3" type="ORF">AKG39_08680</name>
</gene>
<evidence type="ECO:0000259" key="2">
    <source>
        <dbReference type="Pfam" id="PF01551"/>
    </source>
</evidence>
<keyword evidence="4" id="KW-1185">Reference proteome</keyword>
<dbReference type="AlphaFoldDB" id="A0A0L6U0Z1"/>
<dbReference type="RefSeq" id="WP_050739998.1">
    <property type="nucleotide sequence ID" value="NZ_LGYO01000021.1"/>
</dbReference>
<evidence type="ECO:0000313" key="3">
    <source>
        <dbReference type="EMBL" id="KNZ42007.1"/>
    </source>
</evidence>
<dbReference type="STRING" id="52689.AKG39_08680"/>
<organism evidence="3 4">
    <name type="scientific">Acetobacterium bakii</name>
    <dbReference type="NCBI Taxonomy" id="52689"/>
    <lineage>
        <taxon>Bacteria</taxon>
        <taxon>Bacillati</taxon>
        <taxon>Bacillota</taxon>
        <taxon>Clostridia</taxon>
        <taxon>Eubacteriales</taxon>
        <taxon>Eubacteriaceae</taxon>
        <taxon>Acetobacterium</taxon>
    </lineage>
</organism>
<reference evidence="4" key="1">
    <citation type="submission" date="2015-07" db="EMBL/GenBank/DDBJ databases">
        <title>Draft genome sequence of Acetobacterium bakii DSM 8293, a potential psychrophilic chemical producer through syngas fermentation.</title>
        <authorList>
            <person name="Song Y."/>
            <person name="Hwang S."/>
            <person name="Cho B.-K."/>
        </authorList>
    </citation>
    <scope>NUCLEOTIDE SEQUENCE [LARGE SCALE GENOMIC DNA]</scope>
    <source>
        <strain evidence="4">DSM 8239</strain>
    </source>
</reference>
<keyword evidence="1" id="KW-0812">Transmembrane</keyword>
<dbReference type="EMBL" id="LGYO01000021">
    <property type="protein sequence ID" value="KNZ42007.1"/>
    <property type="molecule type" value="Genomic_DNA"/>
</dbReference>
<feature type="transmembrane region" description="Helical" evidence="1">
    <location>
        <begin position="42"/>
        <end position="59"/>
    </location>
</feature>
<dbReference type="OrthoDB" id="9809488at2"/>
<dbReference type="InterPro" id="IPR050570">
    <property type="entry name" value="Cell_wall_metabolism_enzyme"/>
</dbReference>
<dbReference type="CDD" id="cd12797">
    <property type="entry name" value="M23_peptidase"/>
    <property type="match status" value="1"/>
</dbReference>
<name>A0A0L6U0Z1_9FIRM</name>
<dbReference type="GO" id="GO:0004222">
    <property type="term" value="F:metalloendopeptidase activity"/>
    <property type="evidence" value="ECO:0007669"/>
    <property type="project" value="TreeGrafter"/>
</dbReference>
<proteinExistence type="predicted"/>
<sequence length="466" mass="49304">MDRIQVYFDKIKEGLKRSRFNEETGKGDHPTGKNHKSFKMRSSAIIVGAFFVLAGAGVVDAQTRAYQITYKGSHIGYVTDPEVFKEALSCVDQDKEDNKVVADESDYEIRPGRAARRMSVDEVAEVIEKTEVANQKNKSEDENNQALTIATKVTQVTKEALAVEETTVVEAAEVVGETPIDKVAPVVAETPIAEAAPIVEDTPVIETVPVVEETLLAEAVPVVEETPIVETAPVTEEPAVVEAAPVIEETPVVEAAPVIEETPVVEAAPIVETVPADEAVPIAEIAAAVEEVAVVEETPIVTEVASEVEMPSVEVALPEVVLELPPVAETPVAQFQLPASGCVGEILRTYSSGYYSNHSNGAAVDILNSAGTPVYAAASGTVTMAGVYGGYGNCVVIDHGNGLSTLYGHFSSLNVIAGQTVNQGEQIGCMGSTGSSTANHVHFEIRVEGVAQPIQNYINVNTGDQV</sequence>
<protein>
    <recommendedName>
        <fullName evidence="2">M23ase beta-sheet core domain-containing protein</fullName>
    </recommendedName>
</protein>
<dbReference type="Pfam" id="PF01551">
    <property type="entry name" value="Peptidase_M23"/>
    <property type="match status" value="1"/>
</dbReference>